<dbReference type="Proteomes" id="UP000177596">
    <property type="component" value="Unassembled WGS sequence"/>
</dbReference>
<feature type="transmembrane region" description="Helical" evidence="1">
    <location>
        <begin position="16"/>
        <end position="37"/>
    </location>
</feature>
<keyword evidence="1" id="KW-0812">Transmembrane</keyword>
<gene>
    <name evidence="2" type="ORF">A2573_01515</name>
</gene>
<dbReference type="AlphaFoldDB" id="A0A1F8DJ98"/>
<evidence type="ECO:0000313" key="2">
    <source>
        <dbReference type="EMBL" id="OGM87865.1"/>
    </source>
</evidence>
<accession>A0A1F8DJ98</accession>
<feature type="transmembrane region" description="Helical" evidence="1">
    <location>
        <begin position="43"/>
        <end position="64"/>
    </location>
</feature>
<dbReference type="EMBL" id="MGIL01000020">
    <property type="protein sequence ID" value="OGM87865.1"/>
    <property type="molecule type" value="Genomic_DNA"/>
</dbReference>
<proteinExistence type="predicted"/>
<keyword evidence="1" id="KW-1133">Transmembrane helix</keyword>
<protein>
    <submittedName>
        <fullName evidence="2">Uncharacterized protein</fullName>
    </submittedName>
</protein>
<feature type="transmembrane region" description="Helical" evidence="1">
    <location>
        <begin position="71"/>
        <end position="88"/>
    </location>
</feature>
<organism evidence="2 3">
    <name type="scientific">Candidatus Woesebacteria bacterium RIFOXYD1_FULL_43_18</name>
    <dbReference type="NCBI Taxonomy" id="1802551"/>
    <lineage>
        <taxon>Bacteria</taxon>
        <taxon>Candidatus Woeseibacteriota</taxon>
    </lineage>
</organism>
<evidence type="ECO:0000313" key="3">
    <source>
        <dbReference type="Proteomes" id="UP000177596"/>
    </source>
</evidence>
<evidence type="ECO:0000256" key="1">
    <source>
        <dbReference type="SAM" id="Phobius"/>
    </source>
</evidence>
<sequence length="111" mass="12666">MKKNLRRQQVLKRRNFLPTLSITVILWLALGGLIYFVDPDSFAVIPLFFILAFFCLLFAFSLIFANSRRGVVATIALSFFLLLMYFGVGNILNLILIVAIALSIELYFSLR</sequence>
<comment type="caution">
    <text evidence="2">The sequence shown here is derived from an EMBL/GenBank/DDBJ whole genome shotgun (WGS) entry which is preliminary data.</text>
</comment>
<keyword evidence="1" id="KW-0472">Membrane</keyword>
<reference evidence="2 3" key="1">
    <citation type="journal article" date="2016" name="Nat. Commun.">
        <title>Thousands of microbial genomes shed light on interconnected biogeochemical processes in an aquifer system.</title>
        <authorList>
            <person name="Anantharaman K."/>
            <person name="Brown C.T."/>
            <person name="Hug L.A."/>
            <person name="Sharon I."/>
            <person name="Castelle C.J."/>
            <person name="Probst A.J."/>
            <person name="Thomas B.C."/>
            <person name="Singh A."/>
            <person name="Wilkins M.J."/>
            <person name="Karaoz U."/>
            <person name="Brodie E.L."/>
            <person name="Williams K.H."/>
            <person name="Hubbard S.S."/>
            <person name="Banfield J.F."/>
        </authorList>
    </citation>
    <scope>NUCLEOTIDE SEQUENCE [LARGE SCALE GENOMIC DNA]</scope>
</reference>
<name>A0A1F8DJ98_9BACT</name>